<reference evidence="2" key="1">
    <citation type="journal article" date="2015" name="Proc. Natl. Acad. Sci. U.S.A.">
        <title>Networks of energetic and metabolic interactions define dynamics in microbial communities.</title>
        <authorList>
            <person name="Embree M."/>
            <person name="Liu J.K."/>
            <person name="Al-Bassam M.M."/>
            <person name="Zengler K."/>
        </authorList>
    </citation>
    <scope>NUCLEOTIDE SEQUENCE</scope>
</reference>
<accession>A0A0W8FCA0</accession>
<dbReference type="AlphaFoldDB" id="A0A0W8FCA0"/>
<name>A0A0W8FCA0_9ZZZZ</name>
<organism evidence="2">
    <name type="scientific">hydrocarbon metagenome</name>
    <dbReference type="NCBI Taxonomy" id="938273"/>
    <lineage>
        <taxon>unclassified sequences</taxon>
        <taxon>metagenomes</taxon>
        <taxon>ecological metagenomes</taxon>
    </lineage>
</organism>
<proteinExistence type="predicted"/>
<evidence type="ECO:0000256" key="1">
    <source>
        <dbReference type="SAM" id="MobiDB-lite"/>
    </source>
</evidence>
<protein>
    <recommendedName>
        <fullName evidence="3">Sjogren's syndrome/scleroderma autoantigen 1 (Autoantigen p27)</fullName>
    </recommendedName>
</protein>
<dbReference type="InterPro" id="IPR009563">
    <property type="entry name" value="SSSCA1"/>
</dbReference>
<comment type="caution">
    <text evidence="2">The sequence shown here is derived from an EMBL/GenBank/DDBJ whole genome shotgun (WGS) entry which is preliminary data.</text>
</comment>
<evidence type="ECO:0008006" key="3">
    <source>
        <dbReference type="Google" id="ProtNLM"/>
    </source>
</evidence>
<evidence type="ECO:0000313" key="2">
    <source>
        <dbReference type="EMBL" id="KUG18505.1"/>
    </source>
</evidence>
<sequence>MEEDEVLSKITRLLERGCTMLATHHDCGAPLFRCQGEIVCPVCSFQDEQVHGEQLSGAGREAPEPSGSEEDRPDHEPSMPLLQAAGKSLPGGTRSTDPFDEERMDGGLMEAKAGLRASLIARLDELSAGIRSEQDLDRLKKMLDCAEGLLRVLRSM</sequence>
<gene>
    <name evidence="2" type="ORF">ASZ90_011741</name>
</gene>
<dbReference type="Pfam" id="PF06677">
    <property type="entry name" value="Auto_anti-p27"/>
    <property type="match status" value="1"/>
</dbReference>
<feature type="region of interest" description="Disordered" evidence="1">
    <location>
        <begin position="51"/>
        <end position="103"/>
    </location>
</feature>
<dbReference type="EMBL" id="LNQE01001375">
    <property type="protein sequence ID" value="KUG18505.1"/>
    <property type="molecule type" value="Genomic_DNA"/>
</dbReference>